<evidence type="ECO:0000256" key="2">
    <source>
        <dbReference type="ARBA" id="ARBA00004286"/>
    </source>
</evidence>
<evidence type="ECO:0000256" key="8">
    <source>
        <dbReference type="SAM" id="MobiDB-lite"/>
    </source>
</evidence>
<proteinExistence type="inferred from homology"/>
<comment type="subcellular location">
    <subcellularLocation>
        <location evidence="2">Chromosome</location>
    </subcellularLocation>
    <subcellularLocation>
        <location evidence="1">Nucleus</location>
    </subcellularLocation>
</comment>
<name>A0A8H4VJQ2_9HELO</name>
<feature type="compositionally biased region" description="Polar residues" evidence="8">
    <location>
        <begin position="114"/>
        <end position="129"/>
    </location>
</feature>
<dbReference type="GO" id="GO:0030527">
    <property type="term" value="F:structural constituent of chromatin"/>
    <property type="evidence" value="ECO:0007669"/>
    <property type="project" value="InterPro"/>
</dbReference>
<dbReference type="GO" id="GO:0003677">
    <property type="term" value="F:DNA binding"/>
    <property type="evidence" value="ECO:0007669"/>
    <property type="project" value="UniProtKB-KW"/>
</dbReference>
<dbReference type="GO" id="GO:0046982">
    <property type="term" value="F:protein heterodimerization activity"/>
    <property type="evidence" value="ECO:0007669"/>
    <property type="project" value="InterPro"/>
</dbReference>
<dbReference type="PANTHER" id="PTHR45810:SF17">
    <property type="entry name" value="HISTONE H3-LIKE CENTROMERIC PROTEIN A"/>
    <property type="match status" value="1"/>
</dbReference>
<evidence type="ECO:0000256" key="6">
    <source>
        <dbReference type="ARBA" id="ARBA00023242"/>
    </source>
</evidence>
<evidence type="ECO:0000256" key="4">
    <source>
        <dbReference type="ARBA" id="ARBA00022454"/>
    </source>
</evidence>
<dbReference type="SMART" id="SM00428">
    <property type="entry name" value="H3"/>
    <property type="match status" value="1"/>
</dbReference>
<dbReference type="InterPro" id="IPR000164">
    <property type="entry name" value="Histone_H3/CENP-A"/>
</dbReference>
<evidence type="ECO:0000313" key="11">
    <source>
        <dbReference type="Proteomes" id="UP000566819"/>
    </source>
</evidence>
<comment type="similarity">
    <text evidence="3">Belongs to the histone H3 family.</text>
</comment>
<dbReference type="Proteomes" id="UP000566819">
    <property type="component" value="Unassembled WGS sequence"/>
</dbReference>
<dbReference type="PRINTS" id="PR00622">
    <property type="entry name" value="HISTONEH3"/>
</dbReference>
<keyword evidence="7" id="KW-0544">Nucleosome core</keyword>
<feature type="region of interest" description="Disordered" evidence="8">
    <location>
        <begin position="1"/>
        <end position="67"/>
    </location>
</feature>
<keyword evidence="4" id="KW-0158">Chromosome</keyword>
<gene>
    <name evidence="10" type="ORF">G7Y89_g15710</name>
</gene>
<feature type="compositionally biased region" description="Basic residues" evidence="8">
    <location>
        <begin position="231"/>
        <end position="246"/>
    </location>
</feature>
<dbReference type="SUPFAM" id="SSF47113">
    <property type="entry name" value="Histone-fold"/>
    <property type="match status" value="1"/>
</dbReference>
<keyword evidence="6" id="KW-0539">Nucleus</keyword>
<feature type="compositionally biased region" description="Basic and acidic residues" evidence="8">
    <location>
        <begin position="1"/>
        <end position="10"/>
    </location>
</feature>
<dbReference type="PANTHER" id="PTHR45810">
    <property type="entry name" value="HISTONE H3.2"/>
    <property type="match status" value="1"/>
</dbReference>
<evidence type="ECO:0000259" key="9">
    <source>
        <dbReference type="Pfam" id="PF00125"/>
    </source>
</evidence>
<dbReference type="GO" id="GO:0005634">
    <property type="term" value="C:nucleus"/>
    <property type="evidence" value="ECO:0007669"/>
    <property type="project" value="UniProtKB-SubCell"/>
</dbReference>
<feature type="region of interest" description="Disordered" evidence="8">
    <location>
        <begin position="114"/>
        <end position="246"/>
    </location>
</feature>
<dbReference type="OrthoDB" id="842664at2759"/>
<evidence type="ECO:0000256" key="7">
    <source>
        <dbReference type="ARBA" id="ARBA00023269"/>
    </source>
</evidence>
<dbReference type="CDD" id="cd22911">
    <property type="entry name" value="HFD_H3"/>
    <property type="match status" value="1"/>
</dbReference>
<evidence type="ECO:0000313" key="10">
    <source>
        <dbReference type="EMBL" id="KAF4610410.1"/>
    </source>
</evidence>
<keyword evidence="5" id="KW-0238">DNA-binding</keyword>
<keyword evidence="11" id="KW-1185">Reference proteome</keyword>
<dbReference type="InterPro" id="IPR007125">
    <property type="entry name" value="H2A/H2B/H3"/>
</dbReference>
<dbReference type="EMBL" id="JAAMPI010002619">
    <property type="protein sequence ID" value="KAF4610410.1"/>
    <property type="molecule type" value="Genomic_DNA"/>
</dbReference>
<dbReference type="AlphaFoldDB" id="A0A8H4VJQ2"/>
<organism evidence="10 11">
    <name type="scientific">Cudoniella acicularis</name>
    <dbReference type="NCBI Taxonomy" id="354080"/>
    <lineage>
        <taxon>Eukaryota</taxon>
        <taxon>Fungi</taxon>
        <taxon>Dikarya</taxon>
        <taxon>Ascomycota</taxon>
        <taxon>Pezizomycotina</taxon>
        <taxon>Leotiomycetes</taxon>
        <taxon>Helotiales</taxon>
        <taxon>Tricladiaceae</taxon>
        <taxon>Cudoniella</taxon>
    </lineage>
</organism>
<accession>A0A8H4VJQ2</accession>
<reference evidence="10 11" key="1">
    <citation type="submission" date="2020-03" db="EMBL/GenBank/DDBJ databases">
        <title>Draft Genome Sequence of Cudoniella acicularis.</title>
        <authorList>
            <person name="Buettner E."/>
            <person name="Kellner H."/>
        </authorList>
    </citation>
    <scope>NUCLEOTIDE SEQUENCE [LARGE SCALE GENOMIC DNA]</scope>
    <source>
        <strain evidence="10 11">DSM 108380</strain>
    </source>
</reference>
<evidence type="ECO:0000256" key="5">
    <source>
        <dbReference type="ARBA" id="ARBA00023125"/>
    </source>
</evidence>
<dbReference type="GO" id="GO:0000786">
    <property type="term" value="C:nucleosome"/>
    <property type="evidence" value="ECO:0007669"/>
    <property type="project" value="UniProtKB-KW"/>
</dbReference>
<feature type="compositionally biased region" description="Basic residues" evidence="8">
    <location>
        <begin position="174"/>
        <end position="196"/>
    </location>
</feature>
<dbReference type="InterPro" id="IPR009072">
    <property type="entry name" value="Histone-fold"/>
</dbReference>
<evidence type="ECO:0000256" key="3">
    <source>
        <dbReference type="ARBA" id="ARBA00010343"/>
    </source>
</evidence>
<comment type="caution">
    <text evidence="10">The sequence shown here is derived from an EMBL/GenBank/DDBJ whole genome shotgun (WGS) entry which is preliminary data.</text>
</comment>
<sequence>MNFGDEKGDPVFDTDFQGLTDDASDTVEPASQQPTALQSAQLSLQSQTLQSDTLQQESQSIRNSSSHQINLEFRESRQSGAPFSSPPSTPDLLRHVVLAVLLYLFNLDNARASSVGATPNSTLPLSTFIRSPVPERPLGNDSPNLRRATSEGPDMARSQSARTALANKPAIKAAKTKSPLHGKKGSGARKAPRKGPGKAPAKKPDQKTGQGAGKTLPGQGVGKTLPGAAPVRRKKNGEPFKKRKFRPGTKALREIWRYQNSTELLIPRLPFQRLVREITHNVTMQDFRFQSSAIGALQEASEAFLVATLEMANLCTIHAKRVTLQAKDMYLLERLRFGISGRRYIEAGKGY</sequence>
<dbReference type="Pfam" id="PF00125">
    <property type="entry name" value="Histone"/>
    <property type="match status" value="1"/>
</dbReference>
<dbReference type="PROSITE" id="PS00959">
    <property type="entry name" value="HISTONE_H3_2"/>
    <property type="match status" value="1"/>
</dbReference>
<feature type="domain" description="Core Histone H2A/H2B/H3" evidence="9">
    <location>
        <begin position="247"/>
        <end position="332"/>
    </location>
</feature>
<dbReference type="FunFam" id="1.10.20.10:FF:000085">
    <property type="entry name" value="Histone H3.2"/>
    <property type="match status" value="1"/>
</dbReference>
<feature type="compositionally biased region" description="Low complexity" evidence="8">
    <location>
        <begin position="30"/>
        <end position="60"/>
    </location>
</feature>
<protein>
    <recommendedName>
        <fullName evidence="9">Core Histone H2A/H2B/H3 domain-containing protein</fullName>
    </recommendedName>
</protein>
<dbReference type="Gene3D" id="1.10.20.10">
    <property type="entry name" value="Histone, subunit A"/>
    <property type="match status" value="1"/>
</dbReference>
<evidence type="ECO:0000256" key="1">
    <source>
        <dbReference type="ARBA" id="ARBA00004123"/>
    </source>
</evidence>